<dbReference type="InterPro" id="IPR009794">
    <property type="entry name" value="ASRT"/>
</dbReference>
<dbReference type="Proteomes" id="UP000239711">
    <property type="component" value="Unassembled WGS sequence"/>
</dbReference>
<dbReference type="EMBL" id="PVBQ01000009">
    <property type="protein sequence ID" value="PRD47015.1"/>
    <property type="molecule type" value="Genomic_DNA"/>
</dbReference>
<dbReference type="OrthoDB" id="512504at2"/>
<evidence type="ECO:0000313" key="2">
    <source>
        <dbReference type="Proteomes" id="UP000239711"/>
    </source>
</evidence>
<keyword evidence="2" id="KW-1185">Reference proteome</keyword>
<dbReference type="Gene3D" id="2.60.290.11">
    <property type="entry name" value="TM1070-like"/>
    <property type="match status" value="1"/>
</dbReference>
<comment type="caution">
    <text evidence="1">The sequence shown here is derived from an EMBL/GenBank/DDBJ whole genome shotgun (WGS) entry which is preliminary data.</text>
</comment>
<protein>
    <submittedName>
        <fullName evidence="1">Sensory rhodopsin transducer</fullName>
    </submittedName>
</protein>
<organism evidence="1 2">
    <name type="scientific">Sphingobacterium haloxyli</name>
    <dbReference type="NCBI Taxonomy" id="2100533"/>
    <lineage>
        <taxon>Bacteria</taxon>
        <taxon>Pseudomonadati</taxon>
        <taxon>Bacteroidota</taxon>
        <taxon>Sphingobacteriia</taxon>
        <taxon>Sphingobacteriales</taxon>
        <taxon>Sphingobacteriaceae</taxon>
        <taxon>Sphingobacterium</taxon>
    </lineage>
</organism>
<reference evidence="1 2" key="1">
    <citation type="submission" date="2018-02" db="EMBL/GenBank/DDBJ databases">
        <title>The draft genome of Sphingobacterium sp. 5JN-11.</title>
        <authorList>
            <person name="Liu L."/>
            <person name="Li L."/>
            <person name="Liang L."/>
            <person name="Zhang X."/>
            <person name="Wang T."/>
        </authorList>
    </citation>
    <scope>NUCLEOTIDE SEQUENCE [LARGE SCALE GENOMIC DNA]</scope>
    <source>
        <strain evidence="1 2">5JN-11</strain>
    </source>
</reference>
<dbReference type="SUPFAM" id="SSF89232">
    <property type="entry name" value="Hypothetical protein TM1070"/>
    <property type="match status" value="1"/>
</dbReference>
<evidence type="ECO:0000313" key="1">
    <source>
        <dbReference type="EMBL" id="PRD47015.1"/>
    </source>
</evidence>
<dbReference type="InterPro" id="IPR036698">
    <property type="entry name" value="TM1070-like_sf"/>
</dbReference>
<dbReference type="AlphaFoldDB" id="A0A2S9J2L2"/>
<proteinExistence type="predicted"/>
<accession>A0A2S9J2L2</accession>
<name>A0A2S9J2L2_9SPHI</name>
<sequence length="126" mass="13922">MKHSSVGHKTWALPGCCIPAESTGEEPAHTSRDEISILNTGESVAAIEIMIYYTDREPVGPYRITVDAKRMRTIRFNDLIDPEAILLAKEFAALLQSDRPVVVQFSRLDTAHGGRDHSTTIAFPVT</sequence>
<dbReference type="Pfam" id="PF07100">
    <property type="entry name" value="ASRT"/>
    <property type="match status" value="1"/>
</dbReference>
<dbReference type="PIRSF" id="PIRSF008711">
    <property type="entry name" value="UCP008711"/>
    <property type="match status" value="1"/>
</dbReference>
<gene>
    <name evidence="1" type="ORF">C5745_12620</name>
</gene>